<comment type="caution">
    <text evidence="1">The sequence shown here is derived from an EMBL/GenBank/DDBJ whole genome shotgun (WGS) entry which is preliminary data.</text>
</comment>
<sequence length="100" mass="9908">MFADWGDDMPNELHVDTAGLRSAAANSTLAATTLASPAICGSASSQPSGTGVTAVYAALAAVRQRQSSRISGQAGDLTSSGALYDTTDAEGADAITSVSV</sequence>
<evidence type="ECO:0000313" key="2">
    <source>
        <dbReference type="Proteomes" id="UP001168823"/>
    </source>
</evidence>
<dbReference type="RefSeq" id="WP_302913883.1">
    <property type="nucleotide sequence ID" value="NZ_JAUMSQ010000051.1"/>
</dbReference>
<gene>
    <name evidence="1" type="ORF">Q2100_09770</name>
</gene>
<evidence type="ECO:0000313" key="1">
    <source>
        <dbReference type="EMBL" id="MDO3636030.1"/>
    </source>
</evidence>
<dbReference type="EMBL" id="JAUMSQ010000051">
    <property type="protein sequence ID" value="MDO3636030.1"/>
    <property type="molecule type" value="Genomic_DNA"/>
</dbReference>
<keyword evidence="2" id="KW-1185">Reference proteome</keyword>
<accession>A0ABT8UGU6</accession>
<reference evidence="1" key="1">
    <citation type="submission" date="2023-07" db="EMBL/GenBank/DDBJ databases">
        <title>Mycolicibacterium sp. nov., a novel bacterial species.</title>
        <authorList>
            <person name="Cao Y."/>
        </authorList>
    </citation>
    <scope>NUCLEOTIDE SEQUENCE</scope>
    <source>
        <strain evidence="1">KC 300</strain>
    </source>
</reference>
<evidence type="ECO:0008006" key="3">
    <source>
        <dbReference type="Google" id="ProtNLM"/>
    </source>
</evidence>
<proteinExistence type="predicted"/>
<organism evidence="1 2">
    <name type="scientific">Mycolicibacterium arseniciresistens</name>
    <dbReference type="NCBI Taxonomy" id="3062257"/>
    <lineage>
        <taxon>Bacteria</taxon>
        <taxon>Bacillati</taxon>
        <taxon>Actinomycetota</taxon>
        <taxon>Actinomycetes</taxon>
        <taxon>Mycobacteriales</taxon>
        <taxon>Mycobacteriaceae</taxon>
        <taxon>Mycolicibacterium</taxon>
    </lineage>
</organism>
<dbReference type="Proteomes" id="UP001168823">
    <property type="component" value="Unassembled WGS sequence"/>
</dbReference>
<protein>
    <recommendedName>
        <fullName evidence="3">ESX-1 secretion-associated protein</fullName>
    </recommendedName>
</protein>
<name>A0ABT8UGU6_9MYCO</name>